<evidence type="ECO:0000256" key="1">
    <source>
        <dbReference type="ARBA" id="ARBA00006460"/>
    </source>
</evidence>
<dbReference type="Pfam" id="PF04998">
    <property type="entry name" value="RNA_pol_Rpb1_5"/>
    <property type="match status" value="1"/>
</dbReference>
<keyword evidence="6" id="KW-0804">Transcription</keyword>
<dbReference type="GO" id="GO:0006351">
    <property type="term" value="P:DNA-templated transcription"/>
    <property type="evidence" value="ECO:0007669"/>
    <property type="project" value="InterPro"/>
</dbReference>
<evidence type="ECO:0000256" key="2">
    <source>
        <dbReference type="ARBA" id="ARBA00012418"/>
    </source>
</evidence>
<dbReference type="InterPro" id="IPR007081">
    <property type="entry name" value="RNA_pol_Rpb1_5"/>
</dbReference>
<dbReference type="SMART" id="SM00663">
    <property type="entry name" value="RPOLA_N"/>
    <property type="match status" value="1"/>
</dbReference>
<dbReference type="Gene3D" id="3.30.1360.140">
    <property type="match status" value="1"/>
</dbReference>
<organism evidence="8">
    <name type="scientific">viral metagenome</name>
    <dbReference type="NCBI Taxonomy" id="1070528"/>
    <lineage>
        <taxon>unclassified sequences</taxon>
        <taxon>metagenomes</taxon>
        <taxon>organismal metagenomes</taxon>
    </lineage>
</organism>
<dbReference type="InterPro" id="IPR042102">
    <property type="entry name" value="RNA_pol_Rpb1_3_sf"/>
</dbReference>
<dbReference type="Gene3D" id="1.10.150.390">
    <property type="match status" value="1"/>
</dbReference>
<dbReference type="Pfam" id="PF04992">
    <property type="entry name" value="RNA_pol_Rpb1_6"/>
    <property type="match status" value="1"/>
</dbReference>
<dbReference type="InterPro" id="IPR038593">
    <property type="entry name" value="RNA_pol_Rpb1_7_sf"/>
</dbReference>
<evidence type="ECO:0000256" key="3">
    <source>
        <dbReference type="ARBA" id="ARBA00022478"/>
    </source>
</evidence>
<dbReference type="EC" id="2.7.7.6" evidence="2"/>
<dbReference type="EMBL" id="MN740625">
    <property type="protein sequence ID" value="QHS78946.1"/>
    <property type="molecule type" value="Genomic_DNA"/>
</dbReference>
<dbReference type="InterPro" id="IPR007075">
    <property type="entry name" value="RNA_pol_Rpb1_6"/>
</dbReference>
<name>A0A6C0AH19_9ZZZZ</name>
<dbReference type="Gene3D" id="6.20.50.80">
    <property type="match status" value="1"/>
</dbReference>
<dbReference type="SUPFAM" id="SSF64484">
    <property type="entry name" value="beta and beta-prime subunits of DNA dependent RNA-polymerase"/>
    <property type="match status" value="1"/>
</dbReference>
<dbReference type="InterPro" id="IPR044893">
    <property type="entry name" value="RNA_pol_Rpb1_clamp_domain"/>
</dbReference>
<dbReference type="Pfam" id="PF00623">
    <property type="entry name" value="RNA_pol_Rpb1_2"/>
    <property type="match status" value="1"/>
</dbReference>
<dbReference type="Gene3D" id="1.10.132.30">
    <property type="match status" value="1"/>
</dbReference>
<dbReference type="InterPro" id="IPR045867">
    <property type="entry name" value="DNA-dir_RpoC_beta_prime"/>
</dbReference>
<dbReference type="PANTHER" id="PTHR19376">
    <property type="entry name" value="DNA-DIRECTED RNA POLYMERASE"/>
    <property type="match status" value="1"/>
</dbReference>
<dbReference type="Gene3D" id="1.10.274.100">
    <property type="entry name" value="RNA polymerase Rpb1, domain 3"/>
    <property type="match status" value="1"/>
</dbReference>
<dbReference type="PANTHER" id="PTHR19376:SF37">
    <property type="entry name" value="DNA-DIRECTED RNA POLYMERASE II SUBUNIT RPB1"/>
    <property type="match status" value="1"/>
</dbReference>
<keyword evidence="5" id="KW-0548">Nucleotidyltransferase</keyword>
<dbReference type="Gene3D" id="2.40.40.20">
    <property type="match status" value="1"/>
</dbReference>
<dbReference type="InterPro" id="IPR007080">
    <property type="entry name" value="RNA_pol_Rpb1_1"/>
</dbReference>
<accession>A0A6C0AH19</accession>
<dbReference type="InterPro" id="IPR007066">
    <property type="entry name" value="RNA_pol_Rpb1_3"/>
</dbReference>
<dbReference type="Gene3D" id="3.30.1490.180">
    <property type="entry name" value="RNA polymerase ii"/>
    <property type="match status" value="1"/>
</dbReference>
<dbReference type="GO" id="GO:0005665">
    <property type="term" value="C:RNA polymerase II, core complex"/>
    <property type="evidence" value="ECO:0007669"/>
    <property type="project" value="TreeGrafter"/>
</dbReference>
<proteinExistence type="inferred from homology"/>
<dbReference type="InterPro" id="IPR006592">
    <property type="entry name" value="RNA_pol_N"/>
</dbReference>
<reference evidence="8" key="1">
    <citation type="journal article" date="2020" name="Nature">
        <title>Giant virus diversity and host interactions through global metagenomics.</title>
        <authorList>
            <person name="Schulz F."/>
            <person name="Roux S."/>
            <person name="Paez-Espino D."/>
            <person name="Jungbluth S."/>
            <person name="Walsh D.A."/>
            <person name="Denef V.J."/>
            <person name="McMahon K.D."/>
            <person name="Konstantinidis K.T."/>
            <person name="Eloe-Fadrosh E.A."/>
            <person name="Kyrpides N.C."/>
            <person name="Woyke T."/>
        </authorList>
    </citation>
    <scope>NUCLEOTIDE SEQUENCE</scope>
    <source>
        <strain evidence="8">GVMAG-S-1035118-87</strain>
    </source>
</reference>
<dbReference type="InterPro" id="IPR007073">
    <property type="entry name" value="RNA_pol_Rpb1_7"/>
</dbReference>
<dbReference type="FunFam" id="2.40.40.20:FF:000019">
    <property type="entry name" value="DNA-directed RNA polymerase II subunit RPB1"/>
    <property type="match status" value="1"/>
</dbReference>
<dbReference type="InterPro" id="IPR007083">
    <property type="entry name" value="RNA_pol_Rpb1_4"/>
</dbReference>
<evidence type="ECO:0000256" key="5">
    <source>
        <dbReference type="ARBA" id="ARBA00022695"/>
    </source>
</evidence>
<evidence type="ECO:0000256" key="6">
    <source>
        <dbReference type="ARBA" id="ARBA00023163"/>
    </source>
</evidence>
<sequence length="1464" mass="165333">MIQESTILGIQFGLFSPEEIRKSSVAEITSKETYVNNKAVVGGLFDTRMGTLDPGIICPTDGLDYIQCPGYFGHIELAKPVFYIQYLGTIERIAKCICIKCSKLLIDKTKYRSLLLLSADKRWGQVQTLCTKISRCGESSVTGCGCLQPSKYKQDGFATIVAEWKADEPLSLKITPEMFIKIFRRISDEDIAFMGFSPVWSRPEWMICQVLAVPPPSVRPSVKYDSSQRSEDDLTYILLQIIKANKTLKEKIAAEAAPNSIDDYHSYLQFFVATLIDNKIPNAKPAAQRSGRAFKSIKDRLNGKTGRVRGNLMGKRVDFSARSVITPDPNLSIRELGVPLKIAKSITKPVTVNSRNIHSLTTLVRNGPDVYPGAKLLERKVNSRTVHISLKYADRESIQLSEGDIVHRHMMDGDAILFNRQPSLHRMSMMGHIVRVMFKGDTFRMNVGDTKPYNADFDGDEMNLHMPQSLEAETELRHLAAVPYQIISPASNSSIIGIFQDSLLGSFQFTRPSIRFDALAAMNLVVNLQHVDVSVFQTESISNFDILSLILPPMTSFQKNKLFKDTEDVNTSNNVIQIIDGLYKRGRLDKGALSATSKGLIHRIFNDYGNFASADFIDNIQYIVNEYMKVSSFSVGISDLVTSKEVQDNIKEAIRSKKEKVDRLILDTHLNAFKNETGRSNVDELESQIKDILAAANKEAGNLGKGGLSPDNRFAIMVQSGSKGSDINISQMVSCLGPQEVEGKRCPYGFSDRTLPHFTKYDDSSSARGFVDSSFIHGLNPFELFFHAQGGRIGLIDTAVKTSTTGYIQRRLIKSMEDCIGMYDGTVRNHKGRIVQFRYGEDNIDPGKVEVYQMHLCEMKMEQIYNHYNMNPEDLATLSPDAGKRYTSQHTECTTRSKFWIDFMLTSREQLVRYVFDYKNDYKVYVPVGIPFLISNLSKQFHLSPQTVLDMTPLEVYELLDVYYDKLDALGAYKPSTLFKIVYYYCLSPRELLLVKHFTKSAIVMLLEQIVMHYKRALIQPGEMVGIIAAQSIGEPTTQLTLNTFHFAGVASKSNVTRGVPRIEEILSLSENTKNPSITVRLKEFDETSKERAKFFMTALEHTKIADVVTKADIHFETDVAEEDRAFVRQFKDFNDLLVDCTEPVEETNESPWVIRLELNPEEMLNRNITMDDISFTINQSAEFKSTSCIYSDYNADKLVFRIYPTDNKKKQKGRSLYDMDYVYTLKDIRTKLLNLVLRGVKNIRKVNIRTVKNNVKKINGNYETQEVWVLDTVGTNLLDVLGMDFIDASRTISNDIRETNDVLGIEAARDSIYTELTDVIEYDGGYINDHHKSLLCDRMTSVHPMMSVCRHGVNKDNIGPIAKASFEETPEMFFRAAIHGELDNMRGVSANVMTGQEGYYGTASFGLLLDLDKLQGMEVKKAEHVTDELILSKQQCDGIQIHHNLGELVNTKVEKDVNFFISL</sequence>
<dbReference type="InterPro" id="IPR000722">
    <property type="entry name" value="RNA_pol_asu"/>
</dbReference>
<dbReference type="Pfam" id="PF04997">
    <property type="entry name" value="RNA_pol_Rpb1_1"/>
    <property type="match status" value="1"/>
</dbReference>
<evidence type="ECO:0000259" key="7">
    <source>
        <dbReference type="SMART" id="SM00663"/>
    </source>
</evidence>
<keyword evidence="4" id="KW-0808">Transferase</keyword>
<dbReference type="NCBIfam" id="NF006336">
    <property type="entry name" value="PRK08566.1"/>
    <property type="match status" value="1"/>
</dbReference>
<dbReference type="GO" id="GO:0003677">
    <property type="term" value="F:DNA binding"/>
    <property type="evidence" value="ECO:0007669"/>
    <property type="project" value="InterPro"/>
</dbReference>
<evidence type="ECO:0000256" key="4">
    <source>
        <dbReference type="ARBA" id="ARBA00022679"/>
    </source>
</evidence>
<dbReference type="Pfam" id="PF05000">
    <property type="entry name" value="RNA_pol_Rpb1_4"/>
    <property type="match status" value="1"/>
</dbReference>
<protein>
    <recommendedName>
        <fullName evidence="2">DNA-directed RNA polymerase</fullName>
        <ecNumber evidence="2">2.7.7.6</ecNumber>
    </recommendedName>
</protein>
<dbReference type="Pfam" id="PF04983">
    <property type="entry name" value="RNA_pol_Rpb1_3"/>
    <property type="match status" value="1"/>
</dbReference>
<dbReference type="Gene3D" id="4.10.860.120">
    <property type="entry name" value="RNA polymerase II, clamp domain"/>
    <property type="match status" value="1"/>
</dbReference>
<dbReference type="GO" id="GO:0003899">
    <property type="term" value="F:DNA-directed RNA polymerase activity"/>
    <property type="evidence" value="ECO:0007669"/>
    <property type="project" value="UniProtKB-EC"/>
</dbReference>
<feature type="domain" description="RNA polymerase N-terminal" evidence="7">
    <location>
        <begin position="204"/>
        <end position="510"/>
    </location>
</feature>
<dbReference type="Pfam" id="PF04990">
    <property type="entry name" value="RNA_pol_Rpb1_7"/>
    <property type="match status" value="1"/>
</dbReference>
<dbReference type="InterPro" id="IPR038120">
    <property type="entry name" value="Rpb1_funnel_sf"/>
</dbReference>
<dbReference type="Gene3D" id="6.10.250.2940">
    <property type="match status" value="1"/>
</dbReference>
<evidence type="ECO:0000313" key="8">
    <source>
        <dbReference type="EMBL" id="QHS78946.1"/>
    </source>
</evidence>
<comment type="similarity">
    <text evidence="1">Belongs to the RNA polymerase beta' chain family.</text>
</comment>
<keyword evidence="3" id="KW-0240">DNA-directed RNA polymerase</keyword>